<dbReference type="EMBL" id="QHLQ01000019">
    <property type="protein sequence ID" value="NIZ62577.1"/>
    <property type="molecule type" value="Genomic_DNA"/>
</dbReference>
<feature type="chain" id="PRO_5045814177" description="OmpA-like domain-containing protein" evidence="5">
    <location>
        <begin position="23"/>
        <end position="346"/>
    </location>
</feature>
<dbReference type="Pfam" id="PF00691">
    <property type="entry name" value="OmpA"/>
    <property type="match status" value="1"/>
</dbReference>
<dbReference type="InterPro" id="IPR036737">
    <property type="entry name" value="OmpA-like_sf"/>
</dbReference>
<keyword evidence="3" id="KW-0998">Cell outer membrane</keyword>
<feature type="signal peptide" evidence="5">
    <location>
        <begin position="1"/>
        <end position="22"/>
    </location>
</feature>
<dbReference type="InterPro" id="IPR050330">
    <property type="entry name" value="Bact_OuterMem_StrucFunc"/>
</dbReference>
<accession>A0ABX0WD28</accession>
<evidence type="ECO:0000313" key="8">
    <source>
        <dbReference type="Proteomes" id="UP001429564"/>
    </source>
</evidence>
<sequence>MMRLFPSLSALLLMFWPGFLLAQSPFENGWQLDQTASNITYMSIKKGHVAETNSFATVNGQISEDGTAVLTIALDSVDTKVDLRNVRMRFLFFETFLHPQAIVTTHLDAEVLSDLASLRRKEITLPFSLSLHGVKAELSAPVIVSLLSNDRINVATVKPIPILMKDFGFEPGRVKLEEAAGVTITPLAIVSLNLTFDRTTPGSAPALADPVVTASTAMETEGNFDRTACVGRFEILSRTGSINFAPAAAKLEASSTAMLDTLYDVVSRCPDLVIEIGGHTDSFGKAGPNLRLSERRANAVSEYLQGKGIPAERMNVAGYGETKPLVPNNTAQNRAKNRRIEFSVVN</sequence>
<comment type="caution">
    <text evidence="7">The sequence shown here is derived from an EMBL/GenBank/DDBJ whole genome shotgun (WGS) entry which is preliminary data.</text>
</comment>
<dbReference type="InterPro" id="IPR006690">
    <property type="entry name" value="OMPA-like_CS"/>
</dbReference>
<dbReference type="Gene3D" id="3.30.1330.60">
    <property type="entry name" value="OmpA-like domain"/>
    <property type="match status" value="1"/>
</dbReference>
<keyword evidence="5" id="KW-0732">Signal</keyword>
<evidence type="ECO:0000256" key="4">
    <source>
        <dbReference type="PROSITE-ProRule" id="PRU00473"/>
    </source>
</evidence>
<gene>
    <name evidence="7" type="ORF">DL239_16520</name>
</gene>
<dbReference type="SUPFAM" id="SSF101874">
    <property type="entry name" value="YceI-like"/>
    <property type="match status" value="1"/>
</dbReference>
<organism evidence="7 8">
    <name type="scientific">Parasedimentitalea denitrificans</name>
    <dbReference type="NCBI Taxonomy" id="2211118"/>
    <lineage>
        <taxon>Bacteria</taxon>
        <taxon>Pseudomonadati</taxon>
        <taxon>Pseudomonadota</taxon>
        <taxon>Alphaproteobacteria</taxon>
        <taxon>Rhodobacterales</taxon>
        <taxon>Paracoccaceae</taxon>
        <taxon>Parasedimentitalea</taxon>
    </lineage>
</organism>
<dbReference type="Gene3D" id="2.40.128.110">
    <property type="entry name" value="Lipid/polyisoprenoid-binding, YceI-like"/>
    <property type="match status" value="1"/>
</dbReference>
<dbReference type="InterPro" id="IPR036761">
    <property type="entry name" value="TTHA0802/YceI-like_sf"/>
</dbReference>
<dbReference type="PANTHER" id="PTHR30329">
    <property type="entry name" value="STATOR ELEMENT OF FLAGELLAR MOTOR COMPLEX"/>
    <property type="match status" value="1"/>
</dbReference>
<dbReference type="PROSITE" id="PS51123">
    <property type="entry name" value="OMPA_2"/>
    <property type="match status" value="1"/>
</dbReference>
<evidence type="ECO:0000256" key="1">
    <source>
        <dbReference type="ARBA" id="ARBA00004442"/>
    </source>
</evidence>
<name>A0ABX0WD28_9RHOB</name>
<dbReference type="PROSITE" id="PS01068">
    <property type="entry name" value="OMPA_1"/>
    <property type="match status" value="1"/>
</dbReference>
<dbReference type="SMART" id="SM00867">
    <property type="entry name" value="YceI"/>
    <property type="match status" value="1"/>
</dbReference>
<dbReference type="InterPro" id="IPR007372">
    <property type="entry name" value="Lipid/polyisoprenoid-bd_YceI"/>
</dbReference>
<dbReference type="InterPro" id="IPR006665">
    <property type="entry name" value="OmpA-like"/>
</dbReference>
<dbReference type="SUPFAM" id="SSF103088">
    <property type="entry name" value="OmpA-like"/>
    <property type="match status" value="1"/>
</dbReference>
<keyword evidence="8" id="KW-1185">Reference proteome</keyword>
<dbReference type="PANTHER" id="PTHR30329:SF21">
    <property type="entry name" value="LIPOPROTEIN YIAD-RELATED"/>
    <property type="match status" value="1"/>
</dbReference>
<evidence type="ECO:0000313" key="7">
    <source>
        <dbReference type="EMBL" id="NIZ62577.1"/>
    </source>
</evidence>
<evidence type="ECO:0000256" key="5">
    <source>
        <dbReference type="SAM" id="SignalP"/>
    </source>
</evidence>
<dbReference type="CDD" id="cd07185">
    <property type="entry name" value="OmpA_C-like"/>
    <property type="match status" value="1"/>
</dbReference>
<dbReference type="Proteomes" id="UP001429564">
    <property type="component" value="Unassembled WGS sequence"/>
</dbReference>
<dbReference type="InterPro" id="IPR006664">
    <property type="entry name" value="OMP_bac"/>
</dbReference>
<reference evidence="7 8" key="1">
    <citation type="submission" date="2018-05" db="EMBL/GenBank/DDBJ databases">
        <authorList>
            <person name="Zhang Y.-J."/>
        </authorList>
    </citation>
    <scope>NUCLEOTIDE SEQUENCE [LARGE SCALE GENOMIC DNA]</scope>
    <source>
        <strain evidence="7 8">CY04</strain>
    </source>
</reference>
<proteinExistence type="predicted"/>
<dbReference type="PRINTS" id="PR01021">
    <property type="entry name" value="OMPADOMAIN"/>
</dbReference>
<evidence type="ECO:0000256" key="3">
    <source>
        <dbReference type="ARBA" id="ARBA00023237"/>
    </source>
</evidence>
<evidence type="ECO:0000256" key="2">
    <source>
        <dbReference type="ARBA" id="ARBA00023136"/>
    </source>
</evidence>
<feature type="domain" description="OmpA-like" evidence="6">
    <location>
        <begin position="231"/>
        <end position="346"/>
    </location>
</feature>
<dbReference type="PRINTS" id="PR01023">
    <property type="entry name" value="NAFLGMOTY"/>
</dbReference>
<protein>
    <recommendedName>
        <fullName evidence="6">OmpA-like domain-containing protein</fullName>
    </recommendedName>
</protein>
<dbReference type="Pfam" id="PF04264">
    <property type="entry name" value="YceI"/>
    <property type="match status" value="1"/>
</dbReference>
<comment type="subcellular location">
    <subcellularLocation>
        <location evidence="1">Cell outer membrane</location>
    </subcellularLocation>
</comment>
<evidence type="ECO:0000259" key="6">
    <source>
        <dbReference type="PROSITE" id="PS51123"/>
    </source>
</evidence>
<keyword evidence="2 4" id="KW-0472">Membrane</keyword>